<dbReference type="RefSeq" id="WP_135249878.1">
    <property type="nucleotide sequence ID" value="NZ_SMLK01000003.1"/>
</dbReference>
<protein>
    <submittedName>
        <fullName evidence="2">Uncharacterized protein</fullName>
    </submittedName>
</protein>
<feature type="compositionally biased region" description="Polar residues" evidence="1">
    <location>
        <begin position="1"/>
        <end position="12"/>
    </location>
</feature>
<evidence type="ECO:0000313" key="3">
    <source>
        <dbReference type="Proteomes" id="UP000297839"/>
    </source>
</evidence>
<dbReference type="EMBL" id="SMLK01000003">
    <property type="protein sequence ID" value="TFZ01778.1"/>
    <property type="molecule type" value="Genomic_DNA"/>
</dbReference>
<accession>A0A4Z0BU45</accession>
<dbReference type="AlphaFoldDB" id="A0A4Z0BU45"/>
<gene>
    <name evidence="2" type="ORF">EZ216_11325</name>
</gene>
<keyword evidence="3" id="KW-1185">Reference proteome</keyword>
<organism evidence="2 3">
    <name type="scientific">Ramlibacter humi</name>
    <dbReference type="NCBI Taxonomy" id="2530451"/>
    <lineage>
        <taxon>Bacteria</taxon>
        <taxon>Pseudomonadati</taxon>
        <taxon>Pseudomonadota</taxon>
        <taxon>Betaproteobacteria</taxon>
        <taxon>Burkholderiales</taxon>
        <taxon>Comamonadaceae</taxon>
        <taxon>Ramlibacter</taxon>
    </lineage>
</organism>
<feature type="region of interest" description="Disordered" evidence="1">
    <location>
        <begin position="1"/>
        <end position="61"/>
    </location>
</feature>
<evidence type="ECO:0000256" key="1">
    <source>
        <dbReference type="SAM" id="MobiDB-lite"/>
    </source>
</evidence>
<dbReference type="Proteomes" id="UP000297839">
    <property type="component" value="Unassembled WGS sequence"/>
</dbReference>
<name>A0A4Z0BU45_9BURK</name>
<proteinExistence type="predicted"/>
<sequence length="61" mass="6693">MIQLANDPNASRNAWRPAQDEKASASDFRRGRPGHAWPFLSPHARRQAPADGAKPRNDSGS</sequence>
<evidence type="ECO:0000313" key="2">
    <source>
        <dbReference type="EMBL" id="TFZ01778.1"/>
    </source>
</evidence>
<feature type="compositionally biased region" description="Basic and acidic residues" evidence="1">
    <location>
        <begin position="18"/>
        <end position="30"/>
    </location>
</feature>
<comment type="caution">
    <text evidence="2">The sequence shown here is derived from an EMBL/GenBank/DDBJ whole genome shotgun (WGS) entry which is preliminary data.</text>
</comment>
<dbReference type="OrthoDB" id="8911764at2"/>
<reference evidence="2 3" key="1">
    <citation type="submission" date="2019-03" db="EMBL/GenBank/DDBJ databases">
        <title>Ramlibacter sp. 18x22-1, whole genome shotgun sequence.</title>
        <authorList>
            <person name="Zhang X."/>
            <person name="Feng G."/>
            <person name="Zhu H."/>
        </authorList>
    </citation>
    <scope>NUCLEOTIDE SEQUENCE [LARGE SCALE GENOMIC DNA]</scope>
    <source>
        <strain evidence="2 3">18x22-1</strain>
    </source>
</reference>